<keyword evidence="6 11" id="KW-0256">Endoplasmic reticulum</keyword>
<dbReference type="GO" id="GO:0019432">
    <property type="term" value="P:triglyceride biosynthetic process"/>
    <property type="evidence" value="ECO:0007669"/>
    <property type="project" value="TreeGrafter"/>
</dbReference>
<proteinExistence type="evidence at transcript level"/>
<dbReference type="PANTHER" id="PTHR12317">
    <property type="entry name" value="DIACYLGLYCEROL O-ACYLTRANSFERASE"/>
    <property type="match status" value="1"/>
</dbReference>
<evidence type="ECO:0000256" key="1">
    <source>
        <dbReference type="ARBA" id="ARBA00004477"/>
    </source>
</evidence>
<dbReference type="SUPFAM" id="SSF69593">
    <property type="entry name" value="Glycerol-3-phosphate (1)-acyltransferase"/>
    <property type="match status" value="1"/>
</dbReference>
<evidence type="ECO:0000256" key="8">
    <source>
        <dbReference type="ARBA" id="ARBA00023098"/>
    </source>
</evidence>
<evidence type="ECO:0000256" key="6">
    <source>
        <dbReference type="ARBA" id="ARBA00022824"/>
    </source>
</evidence>
<keyword evidence="10 12" id="KW-0012">Acyltransferase</keyword>
<reference evidence="12" key="1">
    <citation type="submission" date="2019-08" db="EMBL/GenBank/DDBJ databases">
        <title>Understanding the role of B. arvensis DGAT1 and DGAT2 in polyunsaturated fatty acid rich triacylglycerol biosynthesis.</title>
        <authorList>
            <person name="Prasad P."/>
            <person name="Sreedhar R.V."/>
        </authorList>
    </citation>
    <scope>NUCLEOTIDE SEQUENCE</scope>
</reference>
<evidence type="ECO:0000256" key="2">
    <source>
        <dbReference type="ARBA" id="ARBA00005420"/>
    </source>
</evidence>
<evidence type="ECO:0000256" key="4">
    <source>
        <dbReference type="ARBA" id="ARBA00022679"/>
    </source>
</evidence>
<organism evidence="12">
    <name type="scientific">Buglossoides arvensis</name>
    <name type="common">corn gromwell</name>
    <dbReference type="NCBI Taxonomy" id="181181"/>
    <lineage>
        <taxon>Eukaryota</taxon>
        <taxon>Viridiplantae</taxon>
        <taxon>Streptophyta</taxon>
        <taxon>Embryophyta</taxon>
        <taxon>Tracheophyta</taxon>
        <taxon>Spermatophyta</taxon>
        <taxon>Magnoliopsida</taxon>
        <taxon>eudicotyledons</taxon>
        <taxon>Gunneridae</taxon>
        <taxon>Pentapetalae</taxon>
        <taxon>asterids</taxon>
        <taxon>lamiids</taxon>
        <taxon>Boraginales</taxon>
        <taxon>Boraginaceae</taxon>
        <taxon>Boraginoideae</taxon>
        <taxon>Lithospermeae</taxon>
        <taxon>Buglossoides</taxon>
    </lineage>
</organism>
<dbReference type="EC" id="2.3.1.-" evidence="11"/>
<dbReference type="GO" id="GO:0004144">
    <property type="term" value="F:diacylglycerol O-acyltransferase activity"/>
    <property type="evidence" value="ECO:0007669"/>
    <property type="project" value="TreeGrafter"/>
</dbReference>
<evidence type="ECO:0000256" key="7">
    <source>
        <dbReference type="ARBA" id="ARBA00022989"/>
    </source>
</evidence>
<accession>A0A874CHK9</accession>
<keyword evidence="3" id="KW-0444">Lipid biosynthesis</keyword>
<dbReference type="PANTHER" id="PTHR12317:SF63">
    <property type="entry name" value="DIACYLGLYCEROL O-ACYLTRANSFERASE 2"/>
    <property type="match status" value="1"/>
</dbReference>
<dbReference type="EMBL" id="MN325974">
    <property type="protein sequence ID" value="QPB88921.1"/>
    <property type="molecule type" value="mRNA"/>
</dbReference>
<dbReference type="Pfam" id="PF03982">
    <property type="entry name" value="DAGAT"/>
    <property type="match status" value="1"/>
</dbReference>
<keyword evidence="5 11" id="KW-0812">Transmembrane</keyword>
<protein>
    <recommendedName>
        <fullName evidence="11">Acyltransferase</fullName>
        <ecNumber evidence="11">2.3.1.-</ecNumber>
    </recommendedName>
</protein>
<keyword evidence="7 11" id="KW-1133">Transmembrane helix</keyword>
<comment type="subcellular location">
    <subcellularLocation>
        <location evidence="1 11">Endoplasmic reticulum membrane</location>
        <topology evidence="1 11">Multi-pass membrane protein</topology>
    </subcellularLocation>
</comment>
<dbReference type="GO" id="GO:0005789">
    <property type="term" value="C:endoplasmic reticulum membrane"/>
    <property type="evidence" value="ECO:0007669"/>
    <property type="project" value="UniProtKB-SubCell"/>
</dbReference>
<evidence type="ECO:0000256" key="5">
    <source>
        <dbReference type="ARBA" id="ARBA00022692"/>
    </source>
</evidence>
<comment type="similarity">
    <text evidence="2 11">Belongs to the diacylglycerol acyltransferase family.</text>
</comment>
<feature type="transmembrane region" description="Helical" evidence="11">
    <location>
        <begin position="66"/>
        <end position="82"/>
    </location>
</feature>
<feature type="transmembrane region" description="Helical" evidence="11">
    <location>
        <begin position="37"/>
        <end position="60"/>
    </location>
</feature>
<keyword evidence="9 11" id="KW-0472">Membrane</keyword>
<evidence type="ECO:0000313" key="12">
    <source>
        <dbReference type="EMBL" id="QPB88921.1"/>
    </source>
</evidence>
<keyword evidence="8" id="KW-0443">Lipid metabolism</keyword>
<dbReference type="CDD" id="cd07987">
    <property type="entry name" value="LPLAT_MGAT-like"/>
    <property type="match status" value="1"/>
</dbReference>
<evidence type="ECO:0000256" key="3">
    <source>
        <dbReference type="ARBA" id="ARBA00022516"/>
    </source>
</evidence>
<keyword evidence="4 11" id="KW-0808">Transferase</keyword>
<sequence>MEVNGTSPPSKGLSGEAAPPSTAAEFKGVQGSWPETILAMILWLGAIHFIVIVILTSFIFLPLSKFLMVIGLLVVFMVLPIDEKSKWGTKLARYICKHACGYFPVSLYVEDIKAFNPKEAYVFGYEPHSVWPIGVVALSDHTRFLPLRDVKVLASSAVFYTPFLRHIWSWLGVTTASRKIFTSLLSNGYSCIIVPGGVQEAFYMERGSEIAFIKSRKGFVRLAMEMGKPLVPVFCFGQSDVYKWWKPSGKLYLDFSRAIKFTPILFWGILGTPLPFRRPLHVVVGKPILLEKNPQPSIEEVAEVHAQFVEALKDLFEKHKARVGHPELPLRIL</sequence>
<evidence type="ECO:0000256" key="10">
    <source>
        <dbReference type="ARBA" id="ARBA00023315"/>
    </source>
</evidence>
<name>A0A874CHK9_9BORA</name>
<evidence type="ECO:0000256" key="11">
    <source>
        <dbReference type="RuleBase" id="RU367023"/>
    </source>
</evidence>
<dbReference type="AlphaFoldDB" id="A0A874CHK9"/>
<dbReference type="InterPro" id="IPR007130">
    <property type="entry name" value="DAGAT"/>
</dbReference>
<evidence type="ECO:0000256" key="9">
    <source>
        <dbReference type="ARBA" id="ARBA00023136"/>
    </source>
</evidence>